<sequence length="49" mass="5490">MDSVVEKLRTAPATKIIISFFHAKDQLLIASIKQMFQQSTCLLILPTQA</sequence>
<name>A0A3P5ZUM7_BRACM</name>
<protein>
    <submittedName>
        <fullName evidence="1">Uncharacterized protein</fullName>
    </submittedName>
</protein>
<organism evidence="1">
    <name type="scientific">Brassica campestris</name>
    <name type="common">Field mustard</name>
    <dbReference type="NCBI Taxonomy" id="3711"/>
    <lineage>
        <taxon>Eukaryota</taxon>
        <taxon>Viridiplantae</taxon>
        <taxon>Streptophyta</taxon>
        <taxon>Embryophyta</taxon>
        <taxon>Tracheophyta</taxon>
        <taxon>Spermatophyta</taxon>
        <taxon>Magnoliopsida</taxon>
        <taxon>eudicotyledons</taxon>
        <taxon>Gunneridae</taxon>
        <taxon>Pentapetalae</taxon>
        <taxon>rosids</taxon>
        <taxon>malvids</taxon>
        <taxon>Brassicales</taxon>
        <taxon>Brassicaceae</taxon>
        <taxon>Brassiceae</taxon>
        <taxon>Brassica</taxon>
    </lineage>
</organism>
<proteinExistence type="predicted"/>
<dbReference type="AlphaFoldDB" id="A0A3P5ZUM7"/>
<gene>
    <name evidence="1" type="ORF">BRAA03T15140Z</name>
</gene>
<evidence type="ECO:0000313" key="1">
    <source>
        <dbReference type="EMBL" id="VDC83922.1"/>
    </source>
</evidence>
<dbReference type="EMBL" id="LR031572">
    <property type="protein sequence ID" value="VDC83922.1"/>
    <property type="molecule type" value="Genomic_DNA"/>
</dbReference>
<accession>A0A3P5ZUM7</accession>
<reference evidence="1" key="1">
    <citation type="submission" date="2018-11" db="EMBL/GenBank/DDBJ databases">
        <authorList>
            <consortium name="Genoscope - CEA"/>
            <person name="William W."/>
        </authorList>
    </citation>
    <scope>NUCLEOTIDE SEQUENCE</scope>
</reference>